<evidence type="ECO:0000256" key="17">
    <source>
        <dbReference type="ARBA" id="ARBA00046628"/>
    </source>
</evidence>
<dbReference type="GO" id="GO:0044172">
    <property type="term" value="C:host cell endoplasmic reticulum-Golgi intermediate compartment"/>
    <property type="evidence" value="ECO:0007669"/>
    <property type="project" value="UniProtKB-SubCell"/>
</dbReference>
<dbReference type="GO" id="GO:0003723">
    <property type="term" value="F:RNA binding"/>
    <property type="evidence" value="ECO:0007669"/>
    <property type="project" value="UniProtKB-KW"/>
</dbReference>
<comment type="subunit">
    <text evidence="17">Homodimer. Homohexamer; ring-shaped, necessary to form the nucleocapsid. Homopentamers; opened pentamers in solution. Binds to viral genomic RNA. Interacts with glycoprotein Gn; this interaction allows packaging of nucleocapsids into virions.</text>
</comment>
<keyword evidence="9" id="KW-1048">Host nucleus</keyword>
<feature type="non-terminal residue" evidence="18">
    <location>
        <position position="259"/>
    </location>
</feature>
<comment type="similarity">
    <text evidence="6">Belongs to the phlebovirus nucleocapsid protein family.</text>
</comment>
<comment type="subcellular location">
    <subcellularLocation>
        <location evidence="1">Host Golgi apparatus</location>
    </subcellularLocation>
    <subcellularLocation>
        <location evidence="3">Host cytoplasm</location>
    </subcellularLocation>
    <subcellularLocation>
        <location evidence="5">Host endoplasmic reticulum-Golgi intermediate compartment</location>
    </subcellularLocation>
    <subcellularLocation>
        <location evidence="2">Host nucleus</location>
    </subcellularLocation>
    <subcellularLocation>
        <location evidence="4">Virion</location>
    </subcellularLocation>
</comment>
<reference evidence="18" key="1">
    <citation type="submission" date="2021-06" db="EMBL/GenBank/DDBJ databases">
        <authorList>
            <person name="Calzolari M."/>
        </authorList>
    </citation>
    <scope>NUCLEOTIDE SEQUENCE</scope>
    <source>
        <strain evidence="18">212236-3</strain>
    </source>
</reference>
<dbReference type="GO" id="GO:0019013">
    <property type="term" value="C:viral nucleocapsid"/>
    <property type="evidence" value="ECO:0007669"/>
    <property type="project" value="UniProtKB-KW"/>
</dbReference>
<evidence type="ECO:0000256" key="7">
    <source>
        <dbReference type="ARBA" id="ARBA00014389"/>
    </source>
</evidence>
<protein>
    <recommendedName>
        <fullName evidence="7">Nucleoprotein</fullName>
    </recommendedName>
    <alternativeName>
        <fullName evidence="16">Nucleocapsid protein</fullName>
    </alternativeName>
</protein>
<keyword evidence="15" id="KW-0687">Ribonucleoprotein</keyword>
<dbReference type="PIRSF" id="PIRSF003953">
    <property type="entry name" value="N_PhelboV"/>
    <property type="match status" value="1"/>
</dbReference>
<dbReference type="InterPro" id="IPR015971">
    <property type="entry name" value="Nucleocapsid_Phlebovirus"/>
</dbReference>
<keyword evidence="8" id="KW-0167">Capsid protein</keyword>
<evidence type="ECO:0000256" key="10">
    <source>
        <dbReference type="ARBA" id="ARBA00022812"/>
    </source>
</evidence>
<evidence type="ECO:0000256" key="16">
    <source>
        <dbReference type="ARBA" id="ARBA00033344"/>
    </source>
</evidence>
<keyword evidence="11" id="KW-0946">Virion</keyword>
<gene>
    <name evidence="18" type="primary">nucleocapsid</name>
</gene>
<name>A0A8D9BWY2_9VIRU</name>
<evidence type="ECO:0000256" key="9">
    <source>
        <dbReference type="ARBA" id="ARBA00022562"/>
    </source>
</evidence>
<keyword evidence="12" id="KW-0694">RNA-binding</keyword>
<dbReference type="EMBL" id="OU230767">
    <property type="protein sequence ID" value="CAG7465172.1"/>
    <property type="molecule type" value="Viral_cRNA"/>
</dbReference>
<evidence type="ECO:0000256" key="12">
    <source>
        <dbReference type="ARBA" id="ARBA00022884"/>
    </source>
</evidence>
<dbReference type="Proteomes" id="UP001376775">
    <property type="component" value="Genome"/>
</dbReference>
<dbReference type="InterPro" id="IPR009522">
    <property type="entry name" value="Capsid_Phlebovir/Tenuivir"/>
</dbReference>
<evidence type="ECO:0000256" key="2">
    <source>
        <dbReference type="ARBA" id="ARBA00004147"/>
    </source>
</evidence>
<dbReference type="GO" id="GO:0044177">
    <property type="term" value="C:host cell Golgi apparatus"/>
    <property type="evidence" value="ECO:0007669"/>
    <property type="project" value="UniProtKB-SubCell"/>
</dbReference>
<evidence type="ECO:0000256" key="11">
    <source>
        <dbReference type="ARBA" id="ARBA00022844"/>
    </source>
</evidence>
<evidence type="ECO:0000256" key="8">
    <source>
        <dbReference type="ARBA" id="ARBA00022561"/>
    </source>
</evidence>
<keyword evidence="10" id="KW-1040">Host Golgi apparatus</keyword>
<organism evidence="18">
    <name type="scientific">Fermo virus</name>
    <dbReference type="NCBI Taxonomy" id="1350214"/>
    <lineage>
        <taxon>Viruses</taxon>
        <taxon>Riboviria</taxon>
        <taxon>Orthornavirae</taxon>
        <taxon>Negarnaviricota</taxon>
        <taxon>Polyploviricotina</taxon>
        <taxon>Bunyaviricetes</taxon>
        <taxon>Hareavirales</taxon>
        <taxon>Phenuiviridae</taxon>
        <taxon>Phlebovirus</taxon>
        <taxon>Phlebovirus napoliense</taxon>
    </lineage>
</organism>
<proteinExistence type="inferred from homology"/>
<keyword evidence="14" id="KW-1035">Host cytoplasm</keyword>
<evidence type="ECO:0000256" key="14">
    <source>
        <dbReference type="ARBA" id="ARBA00023200"/>
    </source>
</evidence>
<dbReference type="Pfam" id="PF05733">
    <property type="entry name" value="Tenui_N"/>
    <property type="match status" value="1"/>
</dbReference>
<evidence type="ECO:0000256" key="15">
    <source>
        <dbReference type="ARBA" id="ARBA00023274"/>
    </source>
</evidence>
<dbReference type="GO" id="GO:1990904">
    <property type="term" value="C:ribonucleoprotein complex"/>
    <property type="evidence" value="ECO:0007669"/>
    <property type="project" value="UniProtKB-KW"/>
</dbReference>
<evidence type="ECO:0000256" key="6">
    <source>
        <dbReference type="ARBA" id="ARBA00005299"/>
    </source>
</evidence>
<accession>A0A8D9BWY2</accession>
<sequence length="259" mass="28498">MTNSNMSEEDYRAIALSFSDEAADVGAITAWVNEFAYQGFDPKRIVQLVKERGTAKGRDWKKDVKMMIVLNLIRGNKPDAMMKKMSEKGAATVAQLVSVYQLKEGNPGRDTITLSRVSAAFVPWTIQALKVLSESLPVTGTTMDAIAGVTYPRAMMHPSFAGIVDLELPSRTGETIADAHGLFMLEFSKTINPSLRTKQPNEIAATFEKPNMAAMTGRFFTREDKKKLLIAVGIINDDLLLTPSVAKCAEKYRAKVGKM</sequence>
<evidence type="ECO:0000256" key="13">
    <source>
        <dbReference type="ARBA" id="ARBA00023086"/>
    </source>
</evidence>
<evidence type="ECO:0000256" key="3">
    <source>
        <dbReference type="ARBA" id="ARBA00004192"/>
    </source>
</evidence>
<evidence type="ECO:0000256" key="5">
    <source>
        <dbReference type="ARBA" id="ARBA00004452"/>
    </source>
</evidence>
<dbReference type="GO" id="GO:0042025">
    <property type="term" value="C:host cell nucleus"/>
    <property type="evidence" value="ECO:0007669"/>
    <property type="project" value="UniProtKB-SubCell"/>
</dbReference>
<keyword evidence="13" id="KW-0543">Viral nucleoprotein</keyword>
<evidence type="ECO:0000256" key="1">
    <source>
        <dbReference type="ARBA" id="ARBA00004136"/>
    </source>
</evidence>
<evidence type="ECO:0000313" key="18">
    <source>
        <dbReference type="EMBL" id="CAG7465172.1"/>
    </source>
</evidence>
<evidence type="ECO:0000256" key="4">
    <source>
        <dbReference type="ARBA" id="ARBA00004328"/>
    </source>
</evidence>